<comment type="caution">
    <text evidence="1">The sequence shown here is derived from an EMBL/GenBank/DDBJ whole genome shotgun (WGS) entry which is preliminary data.</text>
</comment>
<sequence>MRLDAPRDNSETGKNDKKIDSEELANFKSDMISAGFTREVLGSLWTNVYQFSWDPSFEYWFDEHRKYSPDLRLMSTAFVKRVILSRLRDIPKKAMPLSEFAGYLKFSCIIKLYHTPKSIYLRVRELEVRFSAKGLVPISDVNKVDFTSWPGPKNEQHWREVLSAHGMKESYVILDSEPPTFEVGDILAYK</sequence>
<dbReference type="EMBL" id="BKCP01010514">
    <property type="protein sequence ID" value="GER53009.1"/>
    <property type="molecule type" value="Genomic_DNA"/>
</dbReference>
<keyword evidence="2" id="KW-1185">Reference proteome</keyword>
<gene>
    <name evidence="1" type="ORF">STAS_30505</name>
</gene>
<proteinExistence type="predicted"/>
<reference evidence="2" key="1">
    <citation type="journal article" date="2019" name="Curr. Biol.">
        <title>Genome Sequence of Striga asiatica Provides Insight into the Evolution of Plant Parasitism.</title>
        <authorList>
            <person name="Yoshida S."/>
            <person name="Kim S."/>
            <person name="Wafula E.K."/>
            <person name="Tanskanen J."/>
            <person name="Kim Y.M."/>
            <person name="Honaas L."/>
            <person name="Yang Z."/>
            <person name="Spallek T."/>
            <person name="Conn C.E."/>
            <person name="Ichihashi Y."/>
            <person name="Cheong K."/>
            <person name="Cui S."/>
            <person name="Der J.P."/>
            <person name="Gundlach H."/>
            <person name="Jiao Y."/>
            <person name="Hori C."/>
            <person name="Ishida J.K."/>
            <person name="Kasahara H."/>
            <person name="Kiba T."/>
            <person name="Kim M.S."/>
            <person name="Koo N."/>
            <person name="Laohavisit A."/>
            <person name="Lee Y.H."/>
            <person name="Lumba S."/>
            <person name="McCourt P."/>
            <person name="Mortimer J.C."/>
            <person name="Mutuku J.M."/>
            <person name="Nomura T."/>
            <person name="Sasaki-Sekimoto Y."/>
            <person name="Seto Y."/>
            <person name="Wang Y."/>
            <person name="Wakatake T."/>
            <person name="Sakakibara H."/>
            <person name="Demura T."/>
            <person name="Yamaguchi S."/>
            <person name="Yoneyama K."/>
            <person name="Manabe R.I."/>
            <person name="Nelson D.C."/>
            <person name="Schulman A.H."/>
            <person name="Timko M.P."/>
            <person name="dePamphilis C.W."/>
            <person name="Choi D."/>
            <person name="Shirasu K."/>
        </authorList>
    </citation>
    <scope>NUCLEOTIDE SEQUENCE [LARGE SCALE GENOMIC DNA]</scope>
    <source>
        <strain evidence="2">cv. UVA1</strain>
    </source>
</reference>
<evidence type="ECO:0000313" key="1">
    <source>
        <dbReference type="EMBL" id="GER53009.1"/>
    </source>
</evidence>
<dbReference type="AlphaFoldDB" id="A0A5A7R689"/>
<accession>A0A5A7R689</accession>
<dbReference type="Proteomes" id="UP000325081">
    <property type="component" value="Unassembled WGS sequence"/>
</dbReference>
<organism evidence="1 2">
    <name type="scientific">Striga asiatica</name>
    <name type="common">Asiatic witchweed</name>
    <name type="synonym">Buchnera asiatica</name>
    <dbReference type="NCBI Taxonomy" id="4170"/>
    <lineage>
        <taxon>Eukaryota</taxon>
        <taxon>Viridiplantae</taxon>
        <taxon>Streptophyta</taxon>
        <taxon>Embryophyta</taxon>
        <taxon>Tracheophyta</taxon>
        <taxon>Spermatophyta</taxon>
        <taxon>Magnoliopsida</taxon>
        <taxon>eudicotyledons</taxon>
        <taxon>Gunneridae</taxon>
        <taxon>Pentapetalae</taxon>
        <taxon>asterids</taxon>
        <taxon>lamiids</taxon>
        <taxon>Lamiales</taxon>
        <taxon>Orobanchaceae</taxon>
        <taxon>Buchnereae</taxon>
        <taxon>Striga</taxon>
    </lineage>
</organism>
<evidence type="ECO:0000313" key="2">
    <source>
        <dbReference type="Proteomes" id="UP000325081"/>
    </source>
</evidence>
<name>A0A5A7R689_STRAF</name>
<protein>
    <submittedName>
        <fullName evidence="1">DNA polymerase III</fullName>
    </submittedName>
</protein>